<dbReference type="Proteomes" id="UP000622552">
    <property type="component" value="Unassembled WGS sequence"/>
</dbReference>
<dbReference type="AlphaFoldDB" id="A0A8J7GIP4"/>
<reference evidence="1" key="1">
    <citation type="submission" date="2020-11" db="EMBL/GenBank/DDBJ databases">
        <title>Sequencing the genomes of 1000 actinobacteria strains.</title>
        <authorList>
            <person name="Klenk H.-P."/>
        </authorList>
    </citation>
    <scope>NUCLEOTIDE SEQUENCE</scope>
    <source>
        <strain evidence="1">DSM 45356</strain>
    </source>
</reference>
<comment type="caution">
    <text evidence="1">The sequence shown here is derived from an EMBL/GenBank/DDBJ whole genome shotgun (WGS) entry which is preliminary data.</text>
</comment>
<gene>
    <name evidence="1" type="ORF">IW245_005000</name>
</gene>
<dbReference type="EMBL" id="JADOUF010000001">
    <property type="protein sequence ID" value="MBG6138806.1"/>
    <property type="molecule type" value="Genomic_DNA"/>
</dbReference>
<sequence length="132" mass="14522">MRLRVTITTLVAVALLLGTLFGSDDDFPFGPIRMYATTDALDAPVRDTRVTALDDSGAVLELDERDTGLRRAEVEGRLGLPDLPRLLAEAYARRNPAAPALRRVTIVVTWHELHAGQPTGRTSEETVASWER</sequence>
<name>A0A8J7GIP4_9ACTN</name>
<accession>A0A8J7GIP4</accession>
<evidence type="ECO:0000313" key="2">
    <source>
        <dbReference type="Proteomes" id="UP000622552"/>
    </source>
</evidence>
<evidence type="ECO:0000313" key="1">
    <source>
        <dbReference type="EMBL" id="MBG6138806.1"/>
    </source>
</evidence>
<dbReference type="RefSeq" id="WP_197005525.1">
    <property type="nucleotide sequence ID" value="NZ_BONS01000009.1"/>
</dbReference>
<protein>
    <submittedName>
        <fullName evidence="1">Uncharacterized protein</fullName>
    </submittedName>
</protein>
<organism evidence="1 2">
    <name type="scientific">Longispora fulva</name>
    <dbReference type="NCBI Taxonomy" id="619741"/>
    <lineage>
        <taxon>Bacteria</taxon>
        <taxon>Bacillati</taxon>
        <taxon>Actinomycetota</taxon>
        <taxon>Actinomycetes</taxon>
        <taxon>Micromonosporales</taxon>
        <taxon>Micromonosporaceae</taxon>
        <taxon>Longispora</taxon>
    </lineage>
</organism>
<proteinExistence type="predicted"/>
<keyword evidence="2" id="KW-1185">Reference proteome</keyword>